<accession>A0A9W4MJI1</accession>
<dbReference type="AlphaFoldDB" id="A0A9W4MJI1"/>
<dbReference type="EMBL" id="CAJVAX010000019">
    <property type="protein sequence ID" value="CAG7651466.1"/>
    <property type="molecule type" value="Genomic_DNA"/>
</dbReference>
<comment type="caution">
    <text evidence="2">The sequence shown here is derived from an EMBL/GenBank/DDBJ whole genome shotgun (WGS) entry which is preliminary data.</text>
</comment>
<feature type="region of interest" description="Disordered" evidence="1">
    <location>
        <begin position="35"/>
        <end position="93"/>
    </location>
</feature>
<name>A0A9W4MJI1_9ACTN</name>
<organism evidence="2 3">
    <name type="scientific">Actinacidiphila bryophytorum</name>
    <dbReference type="NCBI Taxonomy" id="1436133"/>
    <lineage>
        <taxon>Bacteria</taxon>
        <taxon>Bacillati</taxon>
        <taxon>Actinomycetota</taxon>
        <taxon>Actinomycetes</taxon>
        <taxon>Kitasatosporales</taxon>
        <taxon>Streptomycetaceae</taxon>
        <taxon>Actinacidiphila</taxon>
    </lineage>
</organism>
<reference evidence="2" key="1">
    <citation type="submission" date="2021-06" db="EMBL/GenBank/DDBJ databases">
        <authorList>
            <person name="Arsene-Ploetze F."/>
        </authorList>
    </citation>
    <scope>NUCLEOTIDE SEQUENCE</scope>
    <source>
        <strain evidence="2">SBRY1</strain>
    </source>
</reference>
<protein>
    <submittedName>
        <fullName evidence="2">Uncharacterized protein</fullName>
    </submittedName>
</protein>
<evidence type="ECO:0000313" key="3">
    <source>
        <dbReference type="Proteomes" id="UP001153328"/>
    </source>
</evidence>
<evidence type="ECO:0000256" key="1">
    <source>
        <dbReference type="SAM" id="MobiDB-lite"/>
    </source>
</evidence>
<keyword evidence="3" id="KW-1185">Reference proteome</keyword>
<gene>
    <name evidence="2" type="ORF">SBRY_50622</name>
</gene>
<evidence type="ECO:0000313" key="2">
    <source>
        <dbReference type="EMBL" id="CAG7651466.1"/>
    </source>
</evidence>
<proteinExistence type="predicted"/>
<sequence>MDRQQRHQPAMAADTGLSRRPACRMCRHLPVAARPGRADIPSRSTVGPLADGQAGAGSGQHRAGRNQQHRHQRVLSTTTVARVRQRRQPLSENRHFTLMRRRRLGHTDGGRPAAHRGPVVQGDLVGHPVNRSLAVFITARRTPFVRTTSDPARSPAL</sequence>
<feature type="compositionally biased region" description="Basic residues" evidence="1">
    <location>
        <begin position="62"/>
        <end position="73"/>
    </location>
</feature>
<dbReference type="Proteomes" id="UP001153328">
    <property type="component" value="Unassembled WGS sequence"/>
</dbReference>